<accession>A0A5C6CTS0</accession>
<name>A0A5C6CTS0_9BACT</name>
<dbReference type="EMBL" id="SJPT01000001">
    <property type="protein sequence ID" value="TWU26831.1"/>
    <property type="molecule type" value="Genomic_DNA"/>
</dbReference>
<feature type="chain" id="PRO_5022927437" evidence="2">
    <location>
        <begin position="20"/>
        <end position="168"/>
    </location>
</feature>
<comment type="caution">
    <text evidence="3">The sequence shown here is derived from an EMBL/GenBank/DDBJ whole genome shotgun (WGS) entry which is preliminary data.</text>
</comment>
<protein>
    <submittedName>
        <fullName evidence="3">Uncharacterized protein</fullName>
    </submittedName>
</protein>
<keyword evidence="4" id="KW-1185">Reference proteome</keyword>
<evidence type="ECO:0000256" key="2">
    <source>
        <dbReference type="SAM" id="SignalP"/>
    </source>
</evidence>
<evidence type="ECO:0000313" key="4">
    <source>
        <dbReference type="Proteomes" id="UP000316304"/>
    </source>
</evidence>
<feature type="signal peptide" evidence="2">
    <location>
        <begin position="1"/>
        <end position="19"/>
    </location>
</feature>
<reference evidence="3 4" key="1">
    <citation type="submission" date="2019-02" db="EMBL/GenBank/DDBJ databases">
        <title>Deep-cultivation of Planctomycetes and their phenomic and genomic characterization uncovers novel biology.</title>
        <authorList>
            <person name="Wiegand S."/>
            <person name="Jogler M."/>
            <person name="Boedeker C."/>
            <person name="Pinto D."/>
            <person name="Vollmers J."/>
            <person name="Rivas-Marin E."/>
            <person name="Kohn T."/>
            <person name="Peeters S.H."/>
            <person name="Heuer A."/>
            <person name="Rast P."/>
            <person name="Oberbeckmann S."/>
            <person name="Bunk B."/>
            <person name="Jeske O."/>
            <person name="Meyerdierks A."/>
            <person name="Storesund J.E."/>
            <person name="Kallscheuer N."/>
            <person name="Luecker S."/>
            <person name="Lage O.M."/>
            <person name="Pohl T."/>
            <person name="Merkel B.J."/>
            <person name="Hornburger P."/>
            <person name="Mueller R.-W."/>
            <person name="Bruemmer F."/>
            <person name="Labrenz M."/>
            <person name="Spormann A.M."/>
            <person name="Op Den Camp H."/>
            <person name="Overmann J."/>
            <person name="Amann R."/>
            <person name="Jetten M.S.M."/>
            <person name="Mascher T."/>
            <person name="Medema M.H."/>
            <person name="Devos D.P."/>
            <person name="Kaster A.-K."/>
            <person name="Ovreas L."/>
            <person name="Rohde M."/>
            <person name="Galperin M.Y."/>
            <person name="Jogler C."/>
        </authorList>
    </citation>
    <scope>NUCLEOTIDE SEQUENCE [LARGE SCALE GENOMIC DNA]</scope>
    <source>
        <strain evidence="3 4">Pla52o</strain>
    </source>
</reference>
<sequence length="168" mass="18712" precursor="true">MSRFFLAITIACLSVSANAHHPDRENQPVHPRIDVIGPLGNRLPESYRRKFNRPTYLGGKVAYHIAPSSQEAMAWHKAEHRGAYANKSCRSVTHYFYPKPWEAMRIGPRVSSDSQDDGIVQADEDATDPSLRLDPRTDYWEAEAVPSSASDVPTVGLKLADPLDLIGE</sequence>
<gene>
    <name evidence="3" type="ORF">Pla52o_06860</name>
</gene>
<proteinExistence type="predicted"/>
<dbReference type="RefSeq" id="WP_146593108.1">
    <property type="nucleotide sequence ID" value="NZ_SJPT01000001.1"/>
</dbReference>
<dbReference type="OrthoDB" id="257652at2"/>
<dbReference type="AlphaFoldDB" id="A0A5C6CTS0"/>
<evidence type="ECO:0000313" key="3">
    <source>
        <dbReference type="EMBL" id="TWU26831.1"/>
    </source>
</evidence>
<keyword evidence="2" id="KW-0732">Signal</keyword>
<evidence type="ECO:0000256" key="1">
    <source>
        <dbReference type="SAM" id="MobiDB-lite"/>
    </source>
</evidence>
<feature type="region of interest" description="Disordered" evidence="1">
    <location>
        <begin position="109"/>
        <end position="133"/>
    </location>
</feature>
<dbReference type="Proteomes" id="UP000316304">
    <property type="component" value="Unassembled WGS sequence"/>
</dbReference>
<organism evidence="3 4">
    <name type="scientific">Novipirellula galeiformis</name>
    <dbReference type="NCBI Taxonomy" id="2528004"/>
    <lineage>
        <taxon>Bacteria</taxon>
        <taxon>Pseudomonadati</taxon>
        <taxon>Planctomycetota</taxon>
        <taxon>Planctomycetia</taxon>
        <taxon>Pirellulales</taxon>
        <taxon>Pirellulaceae</taxon>
        <taxon>Novipirellula</taxon>
    </lineage>
</organism>